<organism evidence="1 2">
    <name type="scientific">Pristionchus pacificus</name>
    <name type="common">Parasitic nematode worm</name>
    <dbReference type="NCBI Taxonomy" id="54126"/>
    <lineage>
        <taxon>Eukaryota</taxon>
        <taxon>Metazoa</taxon>
        <taxon>Ecdysozoa</taxon>
        <taxon>Nematoda</taxon>
        <taxon>Chromadorea</taxon>
        <taxon>Rhabditida</taxon>
        <taxon>Rhabditina</taxon>
        <taxon>Diplogasteromorpha</taxon>
        <taxon>Diplogasteroidea</taxon>
        <taxon>Neodiplogasteridae</taxon>
        <taxon>Pristionchus</taxon>
    </lineage>
</organism>
<evidence type="ECO:0000313" key="1">
    <source>
        <dbReference type="EnsemblMetazoa" id="PPA41830.1"/>
    </source>
</evidence>
<accession>A0A2A6CL23</accession>
<sequence length="73" mass="8236">MNSRIIICGCMLAFAAAMPNMTAAQYDEWNSQAMSRLSTTAQQAWMRMAAMEKQMSTNNMRMRMNNVMTSSGK</sequence>
<keyword evidence="2" id="KW-1185">Reference proteome</keyword>
<dbReference type="Proteomes" id="UP000005239">
    <property type="component" value="Unassembled WGS sequence"/>
</dbReference>
<reference evidence="2" key="1">
    <citation type="journal article" date="2008" name="Nat. Genet.">
        <title>The Pristionchus pacificus genome provides a unique perspective on nematode lifestyle and parasitism.</title>
        <authorList>
            <person name="Dieterich C."/>
            <person name="Clifton S.W."/>
            <person name="Schuster L.N."/>
            <person name="Chinwalla A."/>
            <person name="Delehaunty K."/>
            <person name="Dinkelacker I."/>
            <person name="Fulton L."/>
            <person name="Fulton R."/>
            <person name="Godfrey J."/>
            <person name="Minx P."/>
            <person name="Mitreva M."/>
            <person name="Roeseler W."/>
            <person name="Tian H."/>
            <person name="Witte H."/>
            <person name="Yang S.P."/>
            <person name="Wilson R.K."/>
            <person name="Sommer R.J."/>
        </authorList>
    </citation>
    <scope>NUCLEOTIDE SEQUENCE [LARGE SCALE GENOMIC DNA]</scope>
    <source>
        <strain evidence="2">PS312</strain>
    </source>
</reference>
<evidence type="ECO:0000313" key="2">
    <source>
        <dbReference type="Proteomes" id="UP000005239"/>
    </source>
</evidence>
<reference evidence="1" key="2">
    <citation type="submission" date="2022-06" db="UniProtKB">
        <authorList>
            <consortium name="EnsemblMetazoa"/>
        </authorList>
    </citation>
    <scope>IDENTIFICATION</scope>
    <source>
        <strain evidence="1">PS312</strain>
    </source>
</reference>
<accession>A0A8R1UVT8</accession>
<protein>
    <submittedName>
        <fullName evidence="1">Uncharacterized protein</fullName>
    </submittedName>
</protein>
<dbReference type="AlphaFoldDB" id="A0A2A6CL23"/>
<name>A0A2A6CL23_PRIPA</name>
<gene>
    <name evidence="1" type="primary">WBGene00280199</name>
</gene>
<proteinExistence type="predicted"/>
<dbReference type="EnsemblMetazoa" id="PPA41830.1">
    <property type="protein sequence ID" value="PPA41830.1"/>
    <property type="gene ID" value="WBGene00280199"/>
</dbReference>